<dbReference type="Pfam" id="PF10387">
    <property type="entry name" value="DUF2442"/>
    <property type="match status" value="1"/>
</dbReference>
<dbReference type="SUPFAM" id="SSF143880">
    <property type="entry name" value="NE0471 N-terminal domain-like"/>
    <property type="match status" value="1"/>
</dbReference>
<gene>
    <name evidence="1" type="ORF">NP590_02120</name>
</gene>
<dbReference type="InterPro" id="IPR036782">
    <property type="entry name" value="NE0471-like_N"/>
</dbReference>
<keyword evidence="2" id="KW-1185">Reference proteome</keyword>
<dbReference type="Gene3D" id="3.30.2020.10">
    <property type="entry name" value="NE0471-like N-terminal domain"/>
    <property type="match status" value="1"/>
</dbReference>
<dbReference type="Proteomes" id="UP001524499">
    <property type="component" value="Unassembled WGS sequence"/>
</dbReference>
<accession>A0ABT1TC89</accession>
<comment type="caution">
    <text evidence="1">The sequence shown here is derived from an EMBL/GenBank/DDBJ whole genome shotgun (WGS) entry which is preliminary data.</text>
</comment>
<sequence length="82" mass="9218">MNPRVKSVQASDDYSLMLEFTDGSQGVYDCTPLLGFGVFKELRDRQYFKRVAVVDGTVVWPHGQDICPDTLYLDSVKRANAS</sequence>
<evidence type="ECO:0000313" key="2">
    <source>
        <dbReference type="Proteomes" id="UP001524499"/>
    </source>
</evidence>
<name>A0ABT1TC89_9GAMM</name>
<dbReference type="RefSeq" id="WP_256600516.1">
    <property type="nucleotide sequence ID" value="NZ_JANIBJ010000003.1"/>
</dbReference>
<organism evidence="1 2">
    <name type="scientific">Methylomonas subterranea</name>
    <dbReference type="NCBI Taxonomy" id="2952225"/>
    <lineage>
        <taxon>Bacteria</taxon>
        <taxon>Pseudomonadati</taxon>
        <taxon>Pseudomonadota</taxon>
        <taxon>Gammaproteobacteria</taxon>
        <taxon>Methylococcales</taxon>
        <taxon>Methylococcaceae</taxon>
        <taxon>Methylomonas</taxon>
    </lineage>
</organism>
<reference evidence="1 2" key="1">
    <citation type="submission" date="2022-07" db="EMBL/GenBank/DDBJ databases">
        <title>Methylomonas rivi sp. nov., Methylomonas rosea sp. nov., Methylomonas aureus sp. nov. and Methylomonas subterranea sp. nov., four novel methanotrophs isolated from a freshwater creek and the deep terrestrial subsurface.</title>
        <authorList>
            <person name="Abin C."/>
            <person name="Sankaranarayanan K."/>
            <person name="Garner C."/>
            <person name="Sindelar R."/>
            <person name="Kotary K."/>
            <person name="Garner R."/>
            <person name="Barclay S."/>
            <person name="Lawson P."/>
            <person name="Krumholz L."/>
        </authorList>
    </citation>
    <scope>NUCLEOTIDE SEQUENCE [LARGE SCALE GENOMIC DNA]</scope>
    <source>
        <strain evidence="1 2">SURF-2</strain>
    </source>
</reference>
<dbReference type="EMBL" id="JANIBJ010000003">
    <property type="protein sequence ID" value="MCQ8102888.1"/>
    <property type="molecule type" value="Genomic_DNA"/>
</dbReference>
<protein>
    <submittedName>
        <fullName evidence="1">DUF2442 domain-containing protein</fullName>
    </submittedName>
</protein>
<proteinExistence type="predicted"/>
<evidence type="ECO:0000313" key="1">
    <source>
        <dbReference type="EMBL" id="MCQ8102888.1"/>
    </source>
</evidence>
<dbReference type="InterPro" id="IPR018841">
    <property type="entry name" value="DUF2442"/>
</dbReference>